<evidence type="ECO:0000313" key="3">
    <source>
        <dbReference type="Proteomes" id="UP000783796"/>
    </source>
</evidence>
<evidence type="ECO:0000256" key="1">
    <source>
        <dbReference type="SAM" id="SignalP"/>
    </source>
</evidence>
<dbReference type="InterPro" id="IPR032627">
    <property type="entry name" value="DUF4876"/>
</dbReference>
<sequence>MTVMRKFFFVLSILMLSLLVYSCTEKDNPQYELSKVKIQLVYPEGYNTSEGVEVSLKNTSTGAVFTEKSSSEGTALFEVPKGIYEASASEQRVVDAEVYLFNGVNSNVNASAENVEAVINLDLSKGGSVVIKELYVGGCPKDDGSGYFARDQYVILYNNSSATLDISDFALAMVNPYNSQSTNNDYVDGELFYASQGWIPAGNGLWYFENNVKLEPGKQIVIAICGAVDNTKTYSQSINYANSEYYCCYDIEDYNLTSYYPTPSELIPTEHYLKVYSYGLGKAWPLSNSSPAFYIVRPQGTTLKDFVDNPENENMYGSNQVRRKVPVEWVVDGIEVFAKGQSNNQKRLLPTIDAGYVEMTAKMGYTLYRNVDKEATEAIKENEGKLVYNYSLGVEDSTDPSGIDAEASIKNGARIIYKDTNNSTVDFHLRSKASLRN</sequence>
<dbReference type="EMBL" id="JAHLFW010000108">
    <property type="protein sequence ID" value="MBU3839165.1"/>
    <property type="molecule type" value="Genomic_DNA"/>
</dbReference>
<keyword evidence="1" id="KW-0732">Signal</keyword>
<proteinExistence type="predicted"/>
<dbReference type="PROSITE" id="PS51257">
    <property type="entry name" value="PROKAR_LIPOPROTEIN"/>
    <property type="match status" value="1"/>
</dbReference>
<feature type="chain" id="PRO_5037796703" evidence="1">
    <location>
        <begin position="23"/>
        <end position="437"/>
    </location>
</feature>
<dbReference type="AlphaFoldDB" id="A0A948TEA8"/>
<evidence type="ECO:0000313" key="2">
    <source>
        <dbReference type="EMBL" id="MBU3839165.1"/>
    </source>
</evidence>
<protein>
    <submittedName>
        <fullName evidence="2">DUF4876 domain-containing protein</fullName>
    </submittedName>
</protein>
<feature type="signal peptide" evidence="1">
    <location>
        <begin position="1"/>
        <end position="22"/>
    </location>
</feature>
<name>A0A948TEA8_9BACT</name>
<accession>A0A948TEA8</accession>
<reference evidence="2" key="1">
    <citation type="journal article" date="2021" name="PeerJ">
        <title>Extensive microbial diversity within the chicken gut microbiome revealed by metagenomics and culture.</title>
        <authorList>
            <person name="Gilroy R."/>
            <person name="Ravi A."/>
            <person name="Getino M."/>
            <person name="Pursley I."/>
            <person name="Horton D.L."/>
            <person name="Alikhan N.F."/>
            <person name="Baker D."/>
            <person name="Gharbi K."/>
            <person name="Hall N."/>
            <person name="Watson M."/>
            <person name="Adriaenssens E.M."/>
            <person name="Foster-Nyarko E."/>
            <person name="Jarju S."/>
            <person name="Secka A."/>
            <person name="Antonio M."/>
            <person name="Oren A."/>
            <person name="Chaudhuri R.R."/>
            <person name="La Ragione R."/>
            <person name="Hildebrand F."/>
            <person name="Pallen M.J."/>
        </authorList>
    </citation>
    <scope>NUCLEOTIDE SEQUENCE</scope>
    <source>
        <strain evidence="2">G4-2901</strain>
    </source>
</reference>
<dbReference type="Pfam" id="PF16215">
    <property type="entry name" value="DUF4876"/>
    <property type="match status" value="1"/>
</dbReference>
<reference evidence="2" key="2">
    <citation type="submission" date="2021-04" db="EMBL/GenBank/DDBJ databases">
        <authorList>
            <person name="Gilroy R."/>
        </authorList>
    </citation>
    <scope>NUCLEOTIDE SEQUENCE</scope>
    <source>
        <strain evidence="2">G4-2901</strain>
    </source>
</reference>
<organism evidence="2 3">
    <name type="scientific">Candidatus Phocaeicola faecigallinarum</name>
    <dbReference type="NCBI Taxonomy" id="2838732"/>
    <lineage>
        <taxon>Bacteria</taxon>
        <taxon>Pseudomonadati</taxon>
        <taxon>Bacteroidota</taxon>
        <taxon>Bacteroidia</taxon>
        <taxon>Bacteroidales</taxon>
        <taxon>Bacteroidaceae</taxon>
        <taxon>Phocaeicola</taxon>
    </lineage>
</organism>
<dbReference type="Proteomes" id="UP000783796">
    <property type="component" value="Unassembled WGS sequence"/>
</dbReference>
<gene>
    <name evidence="2" type="ORF">H9777_12820</name>
</gene>
<comment type="caution">
    <text evidence="2">The sequence shown here is derived from an EMBL/GenBank/DDBJ whole genome shotgun (WGS) entry which is preliminary data.</text>
</comment>